<accession>A0A3M2M3N2</accession>
<protein>
    <submittedName>
        <fullName evidence="1">Uncharacterized protein</fullName>
    </submittedName>
</protein>
<proteinExistence type="predicted"/>
<dbReference type="AlphaFoldDB" id="A0A3M2M3N2"/>
<evidence type="ECO:0000313" key="1">
    <source>
        <dbReference type="EMBL" id="RMI44384.1"/>
    </source>
</evidence>
<reference evidence="1 2" key="1">
    <citation type="submission" date="2018-10" db="EMBL/GenBank/DDBJ databases">
        <title>Isolation from soil.</title>
        <authorList>
            <person name="Hu J."/>
        </authorList>
    </citation>
    <scope>NUCLEOTIDE SEQUENCE [LARGE SCALE GENOMIC DNA]</scope>
    <source>
        <strain evidence="1 2">NEAU-Ht49</strain>
    </source>
</reference>
<evidence type="ECO:0000313" key="2">
    <source>
        <dbReference type="Proteomes" id="UP000282674"/>
    </source>
</evidence>
<dbReference type="EMBL" id="RFFG01000019">
    <property type="protein sequence ID" value="RMI44384.1"/>
    <property type="molecule type" value="Genomic_DNA"/>
</dbReference>
<sequence length="116" mass="12056">MSGQAVHGLVVRVPAVVEQRGEQRLEIRPRTRQNVPGDGDDLPALAAQPAAAPVVVGAGAAARVMALAVVLEPDAPLLVAEVDVEPFAVRAGNGDLCARTREARLDHQDAGPALSW</sequence>
<dbReference type="Proteomes" id="UP000282674">
    <property type="component" value="Unassembled WGS sequence"/>
</dbReference>
<gene>
    <name evidence="1" type="ORF">EBO15_13430</name>
</gene>
<keyword evidence="2" id="KW-1185">Reference proteome</keyword>
<name>A0A3M2M3N2_9ACTN</name>
<comment type="caution">
    <text evidence="1">The sequence shown here is derived from an EMBL/GenBank/DDBJ whole genome shotgun (WGS) entry which is preliminary data.</text>
</comment>
<organism evidence="1 2">
    <name type="scientific">Actinomadura harenae</name>
    <dbReference type="NCBI Taxonomy" id="2483351"/>
    <lineage>
        <taxon>Bacteria</taxon>
        <taxon>Bacillati</taxon>
        <taxon>Actinomycetota</taxon>
        <taxon>Actinomycetes</taxon>
        <taxon>Streptosporangiales</taxon>
        <taxon>Thermomonosporaceae</taxon>
        <taxon>Actinomadura</taxon>
    </lineage>
</organism>